<organism evidence="2 3">
    <name type="scientific">Candidatus Electronema aureum</name>
    <dbReference type="NCBI Taxonomy" id="2005002"/>
    <lineage>
        <taxon>Bacteria</taxon>
        <taxon>Pseudomonadati</taxon>
        <taxon>Thermodesulfobacteriota</taxon>
        <taxon>Desulfobulbia</taxon>
        <taxon>Desulfobulbales</taxon>
        <taxon>Desulfobulbaceae</taxon>
        <taxon>Candidatus Electronema</taxon>
    </lineage>
</organism>
<dbReference type="EMBL" id="NQJD01000001">
    <property type="protein sequence ID" value="TAA76189.1"/>
    <property type="molecule type" value="Genomic_DNA"/>
</dbReference>
<sequence length="102" mass="11627">MSDLRYSVGVILRAPVVLALTILWVCTLWPLVVILNFIGIICAPIIYPFAFALTWLSYAFLSKKDAILPKYWDKYPDEFIKNMGTGFPALKKMLIEGFDSYS</sequence>
<proteinExistence type="predicted"/>
<evidence type="ECO:0000256" key="1">
    <source>
        <dbReference type="SAM" id="Phobius"/>
    </source>
</evidence>
<dbReference type="Proteomes" id="UP000316238">
    <property type="component" value="Unassembled WGS sequence"/>
</dbReference>
<gene>
    <name evidence="2" type="ORF">CDV28_10187</name>
</gene>
<protein>
    <submittedName>
        <fullName evidence="2">Uncharacterized protein</fullName>
    </submittedName>
</protein>
<keyword evidence="1" id="KW-0812">Transmembrane</keyword>
<keyword evidence="1" id="KW-0472">Membrane</keyword>
<feature type="transmembrane region" description="Helical" evidence="1">
    <location>
        <begin position="37"/>
        <end position="61"/>
    </location>
</feature>
<reference evidence="2" key="1">
    <citation type="submission" date="2017-07" db="EMBL/GenBank/DDBJ databases">
        <title>The cable genome - Insights into the physiology and evolution of filamentous bacteria capable of sulfide oxidation via long distance electron transfer.</title>
        <authorList>
            <person name="Thorup C."/>
            <person name="Bjerg J.T."/>
            <person name="Schreiber L."/>
            <person name="Nielsen L.P."/>
            <person name="Kjeldsen K.U."/>
            <person name="Boesen T."/>
            <person name="Boggild A."/>
            <person name="Meysman F."/>
            <person name="Geelhoed J."/>
            <person name="Schramm A."/>
        </authorList>
    </citation>
    <scope>NUCLEOTIDE SEQUENCE [LARGE SCALE GENOMIC DNA]</scope>
    <source>
        <strain evidence="2">GS</strain>
    </source>
</reference>
<dbReference type="AlphaFoldDB" id="A0A521G5A5"/>
<name>A0A521G5A5_9BACT</name>
<keyword evidence="3" id="KW-1185">Reference proteome</keyword>
<keyword evidence="1" id="KW-1133">Transmembrane helix</keyword>
<evidence type="ECO:0000313" key="3">
    <source>
        <dbReference type="Proteomes" id="UP000316238"/>
    </source>
</evidence>
<accession>A0A521G5A5</accession>
<comment type="caution">
    <text evidence="2">The sequence shown here is derived from an EMBL/GenBank/DDBJ whole genome shotgun (WGS) entry which is preliminary data.</text>
</comment>
<feature type="transmembrane region" description="Helical" evidence="1">
    <location>
        <begin position="12"/>
        <end position="31"/>
    </location>
</feature>
<evidence type="ECO:0000313" key="2">
    <source>
        <dbReference type="EMBL" id="TAA76189.1"/>
    </source>
</evidence>